<dbReference type="PANTHER" id="PTHR47691">
    <property type="entry name" value="REGULATOR-RELATED"/>
    <property type="match status" value="1"/>
</dbReference>
<feature type="domain" description="Novel STAND NTPase 1" evidence="2">
    <location>
        <begin position="178"/>
        <end position="317"/>
    </location>
</feature>
<dbReference type="SUPFAM" id="SSF52540">
    <property type="entry name" value="P-loop containing nucleoside triphosphate hydrolases"/>
    <property type="match status" value="1"/>
</dbReference>
<name>A0A167M945_CALVF</name>
<dbReference type="EMBL" id="KV417284">
    <property type="protein sequence ID" value="KZO96470.1"/>
    <property type="molecule type" value="Genomic_DNA"/>
</dbReference>
<dbReference type="PANTHER" id="PTHR47691:SF3">
    <property type="entry name" value="HTH-TYPE TRANSCRIPTIONAL REGULATOR RV0890C-RELATED"/>
    <property type="match status" value="1"/>
</dbReference>
<dbReference type="Gene3D" id="1.25.40.10">
    <property type="entry name" value="Tetratricopeptide repeat domain"/>
    <property type="match status" value="3"/>
</dbReference>
<feature type="coiled-coil region" evidence="1">
    <location>
        <begin position="727"/>
        <end position="830"/>
    </location>
</feature>
<reference evidence="3 4" key="1">
    <citation type="journal article" date="2016" name="Mol. Biol. Evol.">
        <title>Comparative Genomics of Early-Diverging Mushroom-Forming Fungi Provides Insights into the Origins of Lignocellulose Decay Capabilities.</title>
        <authorList>
            <person name="Nagy L.G."/>
            <person name="Riley R."/>
            <person name="Tritt A."/>
            <person name="Adam C."/>
            <person name="Daum C."/>
            <person name="Floudas D."/>
            <person name="Sun H."/>
            <person name="Yadav J.S."/>
            <person name="Pangilinan J."/>
            <person name="Larsson K.H."/>
            <person name="Matsuura K."/>
            <person name="Barry K."/>
            <person name="Labutti K."/>
            <person name="Kuo R."/>
            <person name="Ohm R.A."/>
            <person name="Bhattacharya S.S."/>
            <person name="Shirouzu T."/>
            <person name="Yoshinaga Y."/>
            <person name="Martin F.M."/>
            <person name="Grigoriev I.V."/>
            <person name="Hibbett D.S."/>
        </authorList>
    </citation>
    <scope>NUCLEOTIDE SEQUENCE [LARGE SCALE GENOMIC DNA]</scope>
    <source>
        <strain evidence="3 4">TUFC12733</strain>
    </source>
</reference>
<gene>
    <name evidence="3" type="ORF">CALVIDRAFT_598405</name>
</gene>
<sequence>MSMASGAPAGQGSRLNNLLSQWKSKAGAVLDPIKERVIDTTTRIIGLEHLVQTQQDEIRQLAEKLALINEQVLTHLSPSSDLDGPTLKLLQDLADAAAEVEAYLNSLASPSKRLQQLSGPVELRNLHHRLDSVASHLGLVYSVTVGLRVERLEREAAGYMVAEIPEDLLLVEVPPNPAIFYGRDELVESIVQLLCRDQTCRIPLLGPGGIGKTSVAAAVVNNARVKAKYGRYILFVSCEGLVSAEGIINALAAALHLRHDSNILRTVLSYLSAQRCILLVLDNLETAWDSPDRVNVEQLLAKLAALPGLSLIVTIRGAVRPASINWADTCVAPLAPLSLDASREMWLSIARSRDDNLDKLLAMLDGLPLAVFLMAHQGQLMSPTELLEAYEAEKTALLETQAGGRLTSLDVSIQISMNSHTMSQNPKAKEVLSVLSLLPVGIPIATLPRVLRSTANTRKSALALCAVTLAFNDKGRLRALSPIRDFVLEHFPPTGASLTETRAYFNGLTIEADKLGTPQARQAITLLSTEFGNINSVLLHCWKDAQCQNDADALVLATDRLSIFSSHARFGDCIPLLSEAKNHLEEMDHRRGAARCTQTIGHTLALRAQYMQALPMLEEAEAMFEVIGDRVGVAQCKRSTGDVLHMLDRYDEGLAKLEEAKAEFDDMSDRQGSATCQRSIANVFRMQSRYAEALEQLKKAQAEFDVDDDRLGVATCILGIGNLLTMLARYDEALAKLQHAKSEFERVNARHNTAVCVRAMGDVLRILARYDDAVAKLEEARTEFEDLGDRPNAAHCTHSIGNILYMQARYADALAKMEEAKAAFEALGDRLGRAQCTRTIGDVLCMFARYREALENLSQAKTDFQAIGDVLGAARCTRSIGDILALLGRFDEALPNMESAKTVFEAIGDRKGAGKCAQTIGNLLAAVRRYDAALVNMEQAKATFEAIGDRLGAANCTQSIGNVFRVQERYDEALAKFEQTTAEFKVIGNRLGIARCTQGVGDVLCMLDRQDEALVKLEEAKTEFEIIGDRLGAAQCMRSMGKVLAQLARYGDAIVMLELARAASEAIGDGPGYAECLRILARMTGS</sequence>
<evidence type="ECO:0000256" key="1">
    <source>
        <dbReference type="SAM" id="Coils"/>
    </source>
</evidence>
<dbReference type="Pfam" id="PF20703">
    <property type="entry name" value="nSTAND1"/>
    <property type="match status" value="1"/>
</dbReference>
<feature type="coiled-coil region" evidence="1">
    <location>
        <begin position="44"/>
        <end position="71"/>
    </location>
</feature>
<accession>A0A167M945</accession>
<dbReference type="OrthoDB" id="621413at2759"/>
<evidence type="ECO:0000259" key="2">
    <source>
        <dbReference type="Pfam" id="PF20703"/>
    </source>
</evidence>
<dbReference type="STRING" id="1330018.A0A167M945"/>
<keyword evidence="4" id="KW-1185">Reference proteome</keyword>
<dbReference type="Proteomes" id="UP000076738">
    <property type="component" value="Unassembled WGS sequence"/>
</dbReference>
<dbReference type="InterPro" id="IPR027417">
    <property type="entry name" value="P-loop_NTPase"/>
</dbReference>
<feature type="coiled-coil region" evidence="1">
    <location>
        <begin position="650"/>
        <end position="703"/>
    </location>
</feature>
<dbReference type="AlphaFoldDB" id="A0A167M945"/>
<evidence type="ECO:0000313" key="4">
    <source>
        <dbReference type="Proteomes" id="UP000076738"/>
    </source>
</evidence>
<dbReference type="Pfam" id="PF13424">
    <property type="entry name" value="TPR_12"/>
    <property type="match status" value="2"/>
</dbReference>
<organism evidence="3 4">
    <name type="scientific">Calocera viscosa (strain TUFC12733)</name>
    <dbReference type="NCBI Taxonomy" id="1330018"/>
    <lineage>
        <taxon>Eukaryota</taxon>
        <taxon>Fungi</taxon>
        <taxon>Dikarya</taxon>
        <taxon>Basidiomycota</taxon>
        <taxon>Agaricomycotina</taxon>
        <taxon>Dacrymycetes</taxon>
        <taxon>Dacrymycetales</taxon>
        <taxon>Dacrymycetaceae</taxon>
        <taxon>Calocera</taxon>
    </lineage>
</organism>
<protein>
    <submittedName>
        <fullName evidence="3">TPR-like protein</fullName>
    </submittedName>
</protein>
<keyword evidence="1" id="KW-0175">Coiled coil</keyword>
<dbReference type="InterPro" id="IPR019734">
    <property type="entry name" value="TPR_rpt"/>
</dbReference>
<dbReference type="SUPFAM" id="SSF48452">
    <property type="entry name" value="TPR-like"/>
    <property type="match status" value="3"/>
</dbReference>
<dbReference type="InterPro" id="IPR049052">
    <property type="entry name" value="nSTAND1"/>
</dbReference>
<dbReference type="InterPro" id="IPR011990">
    <property type="entry name" value="TPR-like_helical_dom_sf"/>
</dbReference>
<dbReference type="Gene3D" id="3.40.50.300">
    <property type="entry name" value="P-loop containing nucleotide triphosphate hydrolases"/>
    <property type="match status" value="1"/>
</dbReference>
<dbReference type="SMART" id="SM00028">
    <property type="entry name" value="TPR"/>
    <property type="match status" value="7"/>
</dbReference>
<evidence type="ECO:0000313" key="3">
    <source>
        <dbReference type="EMBL" id="KZO96470.1"/>
    </source>
</evidence>
<proteinExistence type="predicted"/>